<dbReference type="Proteomes" id="UP001194468">
    <property type="component" value="Unassembled WGS sequence"/>
</dbReference>
<name>A0AAD4C4C6_BOLED</name>
<evidence type="ECO:0000256" key="1">
    <source>
        <dbReference type="SAM" id="MobiDB-lite"/>
    </source>
</evidence>
<sequence>MHDDSSRKEPSSKAIPTDRATSEKSHRAEKTRRSPRHYRSYHSSRSSSFNESSAEIILGLFRQDVVSEARSSGLDLEGKDPAVRNMLILADAQREGSWVNKRLKRRELWADNGDLSMSDSSEEVLVSGKRRRSESLTNTGAPEEKKQRKAEGEDL</sequence>
<evidence type="ECO:0000313" key="3">
    <source>
        <dbReference type="Proteomes" id="UP001194468"/>
    </source>
</evidence>
<protein>
    <submittedName>
        <fullName evidence="2">Uncharacterized protein</fullName>
    </submittedName>
</protein>
<feature type="compositionally biased region" description="Basic and acidic residues" evidence="1">
    <location>
        <begin position="1"/>
        <end position="11"/>
    </location>
</feature>
<evidence type="ECO:0000313" key="2">
    <source>
        <dbReference type="EMBL" id="KAF8447788.1"/>
    </source>
</evidence>
<accession>A0AAD4C4C6</accession>
<reference evidence="2" key="1">
    <citation type="submission" date="2019-10" db="EMBL/GenBank/DDBJ databases">
        <authorList>
            <consortium name="DOE Joint Genome Institute"/>
            <person name="Kuo A."/>
            <person name="Miyauchi S."/>
            <person name="Kiss E."/>
            <person name="Drula E."/>
            <person name="Kohler A."/>
            <person name="Sanchez-Garcia M."/>
            <person name="Andreopoulos B."/>
            <person name="Barry K.W."/>
            <person name="Bonito G."/>
            <person name="Buee M."/>
            <person name="Carver A."/>
            <person name="Chen C."/>
            <person name="Cichocki N."/>
            <person name="Clum A."/>
            <person name="Culley D."/>
            <person name="Crous P.W."/>
            <person name="Fauchery L."/>
            <person name="Girlanda M."/>
            <person name="Hayes R."/>
            <person name="Keri Z."/>
            <person name="LaButti K."/>
            <person name="Lipzen A."/>
            <person name="Lombard V."/>
            <person name="Magnuson J."/>
            <person name="Maillard F."/>
            <person name="Morin E."/>
            <person name="Murat C."/>
            <person name="Nolan M."/>
            <person name="Ohm R."/>
            <person name="Pangilinan J."/>
            <person name="Pereira M."/>
            <person name="Perotto S."/>
            <person name="Peter M."/>
            <person name="Riley R."/>
            <person name="Sitrit Y."/>
            <person name="Stielow B."/>
            <person name="Szollosi G."/>
            <person name="Zifcakova L."/>
            <person name="Stursova M."/>
            <person name="Spatafora J.W."/>
            <person name="Tedersoo L."/>
            <person name="Vaario L.-M."/>
            <person name="Yamada A."/>
            <person name="Yan M."/>
            <person name="Wang P."/>
            <person name="Xu J."/>
            <person name="Bruns T."/>
            <person name="Baldrian P."/>
            <person name="Vilgalys R."/>
            <person name="Henrissat B."/>
            <person name="Grigoriev I.V."/>
            <person name="Hibbett D."/>
            <person name="Nagy L.G."/>
            <person name="Martin F.M."/>
        </authorList>
    </citation>
    <scope>NUCLEOTIDE SEQUENCE</scope>
    <source>
        <strain evidence="2">BED1</strain>
    </source>
</reference>
<feature type="region of interest" description="Disordered" evidence="1">
    <location>
        <begin position="118"/>
        <end position="155"/>
    </location>
</feature>
<keyword evidence="3" id="KW-1185">Reference proteome</keyword>
<dbReference type="AlphaFoldDB" id="A0AAD4C4C6"/>
<reference evidence="2" key="2">
    <citation type="journal article" date="2020" name="Nat. Commun.">
        <title>Large-scale genome sequencing of mycorrhizal fungi provides insights into the early evolution of symbiotic traits.</title>
        <authorList>
            <person name="Miyauchi S."/>
            <person name="Kiss E."/>
            <person name="Kuo A."/>
            <person name="Drula E."/>
            <person name="Kohler A."/>
            <person name="Sanchez-Garcia M."/>
            <person name="Morin E."/>
            <person name="Andreopoulos B."/>
            <person name="Barry K.W."/>
            <person name="Bonito G."/>
            <person name="Buee M."/>
            <person name="Carver A."/>
            <person name="Chen C."/>
            <person name="Cichocki N."/>
            <person name="Clum A."/>
            <person name="Culley D."/>
            <person name="Crous P.W."/>
            <person name="Fauchery L."/>
            <person name="Girlanda M."/>
            <person name="Hayes R.D."/>
            <person name="Keri Z."/>
            <person name="LaButti K."/>
            <person name="Lipzen A."/>
            <person name="Lombard V."/>
            <person name="Magnuson J."/>
            <person name="Maillard F."/>
            <person name="Murat C."/>
            <person name="Nolan M."/>
            <person name="Ohm R.A."/>
            <person name="Pangilinan J."/>
            <person name="Pereira M.F."/>
            <person name="Perotto S."/>
            <person name="Peter M."/>
            <person name="Pfister S."/>
            <person name="Riley R."/>
            <person name="Sitrit Y."/>
            <person name="Stielow J.B."/>
            <person name="Szollosi G."/>
            <person name="Zifcakova L."/>
            <person name="Stursova M."/>
            <person name="Spatafora J.W."/>
            <person name="Tedersoo L."/>
            <person name="Vaario L.M."/>
            <person name="Yamada A."/>
            <person name="Yan M."/>
            <person name="Wang P."/>
            <person name="Xu J."/>
            <person name="Bruns T."/>
            <person name="Baldrian P."/>
            <person name="Vilgalys R."/>
            <person name="Dunand C."/>
            <person name="Henrissat B."/>
            <person name="Grigoriev I.V."/>
            <person name="Hibbett D."/>
            <person name="Nagy L.G."/>
            <person name="Martin F.M."/>
        </authorList>
    </citation>
    <scope>NUCLEOTIDE SEQUENCE</scope>
    <source>
        <strain evidence="2">BED1</strain>
    </source>
</reference>
<dbReference type="EMBL" id="WHUW01000004">
    <property type="protein sequence ID" value="KAF8447788.1"/>
    <property type="molecule type" value="Genomic_DNA"/>
</dbReference>
<feature type="region of interest" description="Disordered" evidence="1">
    <location>
        <begin position="1"/>
        <end position="51"/>
    </location>
</feature>
<feature type="compositionally biased region" description="Basic residues" evidence="1">
    <location>
        <begin position="33"/>
        <end position="42"/>
    </location>
</feature>
<feature type="compositionally biased region" description="Basic and acidic residues" evidence="1">
    <location>
        <begin position="20"/>
        <end position="32"/>
    </location>
</feature>
<gene>
    <name evidence="2" type="ORF">L210DRAFT_939929</name>
</gene>
<proteinExistence type="predicted"/>
<organism evidence="2 3">
    <name type="scientific">Boletus edulis BED1</name>
    <dbReference type="NCBI Taxonomy" id="1328754"/>
    <lineage>
        <taxon>Eukaryota</taxon>
        <taxon>Fungi</taxon>
        <taxon>Dikarya</taxon>
        <taxon>Basidiomycota</taxon>
        <taxon>Agaricomycotina</taxon>
        <taxon>Agaricomycetes</taxon>
        <taxon>Agaricomycetidae</taxon>
        <taxon>Boletales</taxon>
        <taxon>Boletineae</taxon>
        <taxon>Boletaceae</taxon>
        <taxon>Boletoideae</taxon>
        <taxon>Boletus</taxon>
    </lineage>
</organism>
<feature type="compositionally biased region" description="Basic and acidic residues" evidence="1">
    <location>
        <begin position="142"/>
        <end position="155"/>
    </location>
</feature>
<comment type="caution">
    <text evidence="2">The sequence shown here is derived from an EMBL/GenBank/DDBJ whole genome shotgun (WGS) entry which is preliminary data.</text>
</comment>